<dbReference type="Gene3D" id="1.10.8.430">
    <property type="entry name" value="Helical domain of apoptotic protease-activating factors"/>
    <property type="match status" value="1"/>
</dbReference>
<reference evidence="5" key="1">
    <citation type="submission" date="2022-06" db="EMBL/GenBank/DDBJ databases">
        <title>Uncovering the hologenomic basis of an extraordinary plant invasion.</title>
        <authorList>
            <person name="Bieker V.C."/>
            <person name="Martin M.D."/>
            <person name="Gilbert T."/>
            <person name="Hodgins K."/>
            <person name="Battlay P."/>
            <person name="Petersen B."/>
            <person name="Wilson J."/>
        </authorList>
    </citation>
    <scope>NUCLEOTIDE SEQUENCE</scope>
    <source>
        <strain evidence="5">AA19_3_7</strain>
        <tissue evidence="5">Leaf</tissue>
    </source>
</reference>
<dbReference type="GO" id="GO:0006952">
    <property type="term" value="P:defense response"/>
    <property type="evidence" value="ECO:0007669"/>
    <property type="project" value="InterPro"/>
</dbReference>
<protein>
    <recommendedName>
        <fullName evidence="7">NB-ARC domain-containing protein</fullName>
    </recommendedName>
</protein>
<evidence type="ECO:0000256" key="1">
    <source>
        <dbReference type="ARBA" id="ARBA00022614"/>
    </source>
</evidence>
<evidence type="ECO:0000259" key="4">
    <source>
        <dbReference type="Pfam" id="PF23282"/>
    </source>
</evidence>
<name>A0AAD5DE37_AMBAR</name>
<dbReference type="Gene3D" id="3.40.50.300">
    <property type="entry name" value="P-loop containing nucleotide triphosphate hydrolases"/>
    <property type="match status" value="1"/>
</dbReference>
<dbReference type="InterPro" id="IPR036390">
    <property type="entry name" value="WH_DNA-bd_sf"/>
</dbReference>
<dbReference type="AlphaFoldDB" id="A0AAD5DE37"/>
<accession>A0AAD5DE37</accession>
<dbReference type="SUPFAM" id="SSF52540">
    <property type="entry name" value="P-loop containing nucleoside triphosphate hydrolases"/>
    <property type="match status" value="1"/>
</dbReference>
<dbReference type="InterPro" id="IPR027417">
    <property type="entry name" value="P-loop_NTPase"/>
</dbReference>
<dbReference type="InterPro" id="IPR058192">
    <property type="entry name" value="WHD_ROQ1-like"/>
</dbReference>
<evidence type="ECO:0000256" key="2">
    <source>
        <dbReference type="ARBA" id="ARBA00022737"/>
    </source>
</evidence>
<proteinExistence type="predicted"/>
<dbReference type="Pfam" id="PF23282">
    <property type="entry name" value="WHD_ROQ1"/>
    <property type="match status" value="1"/>
</dbReference>
<evidence type="ECO:0000259" key="3">
    <source>
        <dbReference type="Pfam" id="PF00931"/>
    </source>
</evidence>
<comment type="caution">
    <text evidence="5">The sequence shown here is derived from an EMBL/GenBank/DDBJ whole genome shotgun (WGS) entry which is preliminary data.</text>
</comment>
<gene>
    <name evidence="5" type="ORF">M8C21_021851</name>
</gene>
<dbReference type="EMBL" id="JAMZMK010000076">
    <property type="protein sequence ID" value="KAI7757717.1"/>
    <property type="molecule type" value="Genomic_DNA"/>
</dbReference>
<evidence type="ECO:0008006" key="7">
    <source>
        <dbReference type="Google" id="ProtNLM"/>
    </source>
</evidence>
<organism evidence="5 6">
    <name type="scientific">Ambrosia artemisiifolia</name>
    <name type="common">Common ragweed</name>
    <dbReference type="NCBI Taxonomy" id="4212"/>
    <lineage>
        <taxon>Eukaryota</taxon>
        <taxon>Viridiplantae</taxon>
        <taxon>Streptophyta</taxon>
        <taxon>Embryophyta</taxon>
        <taxon>Tracheophyta</taxon>
        <taxon>Spermatophyta</taxon>
        <taxon>Magnoliopsida</taxon>
        <taxon>eudicotyledons</taxon>
        <taxon>Gunneridae</taxon>
        <taxon>Pentapetalae</taxon>
        <taxon>asterids</taxon>
        <taxon>campanulids</taxon>
        <taxon>Asterales</taxon>
        <taxon>Asteraceae</taxon>
        <taxon>Asteroideae</taxon>
        <taxon>Heliantheae alliance</taxon>
        <taxon>Heliantheae</taxon>
        <taxon>Ambrosia</taxon>
    </lineage>
</organism>
<feature type="non-terminal residue" evidence="5">
    <location>
        <position position="1"/>
    </location>
</feature>
<keyword evidence="1" id="KW-0433">Leucine-rich repeat</keyword>
<dbReference type="Proteomes" id="UP001206925">
    <property type="component" value="Unassembled WGS sequence"/>
</dbReference>
<dbReference type="Pfam" id="PF00931">
    <property type="entry name" value="NB-ARC"/>
    <property type="match status" value="1"/>
</dbReference>
<dbReference type="PANTHER" id="PTHR11017">
    <property type="entry name" value="LEUCINE-RICH REPEAT-CONTAINING PROTEIN"/>
    <property type="match status" value="1"/>
</dbReference>
<keyword evidence="2" id="KW-0677">Repeat</keyword>
<feature type="non-terminal residue" evidence="5">
    <location>
        <position position="448"/>
    </location>
</feature>
<dbReference type="SUPFAM" id="SSF46785">
    <property type="entry name" value="Winged helix' DNA-binding domain"/>
    <property type="match status" value="1"/>
</dbReference>
<dbReference type="PRINTS" id="PR00364">
    <property type="entry name" value="DISEASERSIST"/>
</dbReference>
<feature type="domain" description="NB-ARC" evidence="3">
    <location>
        <begin position="78"/>
        <end position="251"/>
    </location>
</feature>
<dbReference type="InterPro" id="IPR002182">
    <property type="entry name" value="NB-ARC"/>
</dbReference>
<evidence type="ECO:0000313" key="6">
    <source>
        <dbReference type="Proteomes" id="UP001206925"/>
    </source>
</evidence>
<dbReference type="InterPro" id="IPR044974">
    <property type="entry name" value="Disease_R_plants"/>
</dbReference>
<dbReference type="GO" id="GO:0043531">
    <property type="term" value="F:ADP binding"/>
    <property type="evidence" value="ECO:0007669"/>
    <property type="project" value="InterPro"/>
</dbReference>
<dbReference type="PANTHER" id="PTHR11017:SF313">
    <property type="entry name" value="TIR DOMAIN, P-LOOP CONTAINING NUCLEOSIDE TRIPHOSPHATE HYDROLASE"/>
    <property type="match status" value="1"/>
</dbReference>
<sequence length="448" mass="51182">RMEAETNADKRSQWGQKIELWKRALTQVADLKGKDATNRKETELIEEIIADIHHRLCVPLSNTLPHLIGVDHYIKFISSWLTDETWDTANILTIVGMGGIGKTSLAKYVFHLHSIHFQTNSFIEGINTRCNEQFNGFLDLQRQLYRDISKINSLQVNNVSMYTSKIKDVLVRKMVFIVLDDIDSLEQLDALLGNKGLHPGSKVIITTKDASLTERCALFDLRVQPKHTQVLLNGLCESESLELLCIHAFKSQKPKEGYEEVSEKLVKYCEGHPLALEVLGKSLRKRDNVDEWEYYIKGLKKEPHSRIKKALQMGIDSLPFRNDKELFKHIACFFVGANRGLTETILNACDINANSGITNLVDKCLLSIGPNNKLMMHQLIQEMGRDLVREESPHKPWKRSRLWCDEESFKVLKQKKGKGNILGLALDMRRLNKKKMSVSCELKTDSLT</sequence>
<dbReference type="InterPro" id="IPR042197">
    <property type="entry name" value="Apaf_helical"/>
</dbReference>
<keyword evidence="6" id="KW-1185">Reference proteome</keyword>
<evidence type="ECO:0000313" key="5">
    <source>
        <dbReference type="EMBL" id="KAI7757717.1"/>
    </source>
</evidence>
<feature type="domain" description="Disease resistance protein Roq1-like winged-helix" evidence="4">
    <location>
        <begin position="322"/>
        <end position="392"/>
    </location>
</feature>